<comment type="caution">
    <text evidence="1">The sequence shown here is derived from an EMBL/GenBank/DDBJ whole genome shotgun (WGS) entry which is preliminary data.</text>
</comment>
<dbReference type="EMBL" id="SRLO01000154">
    <property type="protein sequence ID" value="TNN71117.1"/>
    <property type="molecule type" value="Genomic_DNA"/>
</dbReference>
<evidence type="ECO:0000313" key="2">
    <source>
        <dbReference type="Proteomes" id="UP000314294"/>
    </source>
</evidence>
<keyword evidence="2" id="KW-1185">Reference proteome</keyword>
<organism evidence="1 2">
    <name type="scientific">Liparis tanakae</name>
    <name type="common">Tanaka's snailfish</name>
    <dbReference type="NCBI Taxonomy" id="230148"/>
    <lineage>
        <taxon>Eukaryota</taxon>
        <taxon>Metazoa</taxon>
        <taxon>Chordata</taxon>
        <taxon>Craniata</taxon>
        <taxon>Vertebrata</taxon>
        <taxon>Euteleostomi</taxon>
        <taxon>Actinopterygii</taxon>
        <taxon>Neopterygii</taxon>
        <taxon>Teleostei</taxon>
        <taxon>Neoteleostei</taxon>
        <taxon>Acanthomorphata</taxon>
        <taxon>Eupercaria</taxon>
        <taxon>Perciformes</taxon>
        <taxon>Cottioidei</taxon>
        <taxon>Cottales</taxon>
        <taxon>Liparidae</taxon>
        <taxon>Liparis</taxon>
    </lineage>
</organism>
<gene>
    <name evidence="1" type="ORF">EYF80_018637</name>
</gene>
<dbReference type="Proteomes" id="UP000314294">
    <property type="component" value="Unassembled WGS sequence"/>
</dbReference>
<dbReference type="AlphaFoldDB" id="A0A4Z2HZF6"/>
<reference evidence="1 2" key="1">
    <citation type="submission" date="2019-03" db="EMBL/GenBank/DDBJ databases">
        <title>First draft genome of Liparis tanakae, snailfish: a comprehensive survey of snailfish specific genes.</title>
        <authorList>
            <person name="Kim W."/>
            <person name="Song I."/>
            <person name="Jeong J.-H."/>
            <person name="Kim D."/>
            <person name="Kim S."/>
            <person name="Ryu S."/>
            <person name="Song J.Y."/>
            <person name="Lee S.K."/>
        </authorList>
    </citation>
    <scope>NUCLEOTIDE SEQUENCE [LARGE SCALE GENOMIC DNA]</scope>
    <source>
        <tissue evidence="1">Muscle</tissue>
    </source>
</reference>
<proteinExistence type="predicted"/>
<accession>A0A4Z2HZF6</accession>
<sequence>MQEAEAEDSEDIFPNLNAILEMGTCSPESSFVLLQLHLVQCCPLYGVDETHQRGPLPGSSFGCTKNGFREILVEEGSGHLSSQFSFVFTSSLHHLLRRQ</sequence>
<evidence type="ECO:0000313" key="1">
    <source>
        <dbReference type="EMBL" id="TNN71117.1"/>
    </source>
</evidence>
<protein>
    <submittedName>
        <fullName evidence="1">Uncharacterized protein</fullName>
    </submittedName>
</protein>
<name>A0A4Z2HZF6_9TELE</name>